<sequence length="333" mass="37554">MKVGIIGAGLIGTKRAEVIYNLKKDKLVSVFDIDFSKSEQLTAKFGGKAVKSKDDIFKDKSIDTVIIATWNNVLAKLCLEAIKNNKNVLCEKPLGINYEEAKKIYSAAKKKGVTLKAGFNHRFHGSVWKAHQLVKSGAIGDLMYMRAVYGHGGRKGYDLEWRRNKKISGGGELLEKGVHLLDLFRWFMGEFKEGVAFCENMFWDRTKLEDNAFCTLRTRDGKVAQMQVSITQWKNKFNIDIFGKKGYVSVEGKGGSYGPEKLVIGRRKELGVKPIEEEFLFDKDTSWEEEWKNFSTAVAKKIEPIGSGYDGMMTNKLVAGLYASSKNRKIINF</sequence>
<dbReference type="Pfam" id="PF22725">
    <property type="entry name" value="GFO_IDH_MocA_C3"/>
    <property type="match status" value="1"/>
</dbReference>
<dbReference type="InterPro" id="IPR052515">
    <property type="entry name" value="Gfo/Idh/MocA_Oxidoreductase"/>
</dbReference>
<evidence type="ECO:0000313" key="3">
    <source>
        <dbReference type="EMBL" id="OGH92862.1"/>
    </source>
</evidence>
<dbReference type="AlphaFoldDB" id="A0A1F6P9L9"/>
<dbReference type="SUPFAM" id="SSF55347">
    <property type="entry name" value="Glyceraldehyde-3-phosphate dehydrogenase-like, C-terminal domain"/>
    <property type="match status" value="1"/>
</dbReference>
<organism evidence="3 4">
    <name type="scientific">Candidatus Magasanikbacteria bacterium RIFOXYD1_FULL_40_23</name>
    <dbReference type="NCBI Taxonomy" id="1798705"/>
    <lineage>
        <taxon>Bacteria</taxon>
        <taxon>Candidatus Magasanikiibacteriota</taxon>
    </lineage>
</organism>
<proteinExistence type="predicted"/>
<protein>
    <recommendedName>
        <fullName evidence="5">Oxidoreductase</fullName>
    </recommendedName>
</protein>
<dbReference type="PANTHER" id="PTHR43249:SF1">
    <property type="entry name" value="D-GLUCOSIDE 3-DEHYDROGENASE"/>
    <property type="match status" value="1"/>
</dbReference>
<feature type="domain" description="Gfo/Idh/MocA-like oxidoreductase N-terminal" evidence="1">
    <location>
        <begin position="1"/>
        <end position="119"/>
    </location>
</feature>
<accession>A0A1F6P9L9</accession>
<evidence type="ECO:0000259" key="1">
    <source>
        <dbReference type="Pfam" id="PF01408"/>
    </source>
</evidence>
<dbReference type="Gene3D" id="3.30.360.10">
    <property type="entry name" value="Dihydrodipicolinate Reductase, domain 2"/>
    <property type="match status" value="1"/>
</dbReference>
<name>A0A1F6P9L9_9BACT</name>
<evidence type="ECO:0000313" key="4">
    <source>
        <dbReference type="Proteomes" id="UP000176634"/>
    </source>
</evidence>
<dbReference type="PANTHER" id="PTHR43249">
    <property type="entry name" value="UDP-N-ACETYL-2-AMINO-2-DEOXY-D-GLUCURONATE OXIDASE"/>
    <property type="match status" value="1"/>
</dbReference>
<dbReference type="SUPFAM" id="SSF51735">
    <property type="entry name" value="NAD(P)-binding Rossmann-fold domains"/>
    <property type="match status" value="1"/>
</dbReference>
<evidence type="ECO:0008006" key="5">
    <source>
        <dbReference type="Google" id="ProtNLM"/>
    </source>
</evidence>
<dbReference type="Proteomes" id="UP000176634">
    <property type="component" value="Unassembled WGS sequence"/>
</dbReference>
<reference evidence="3 4" key="1">
    <citation type="journal article" date="2016" name="Nat. Commun.">
        <title>Thousands of microbial genomes shed light on interconnected biogeochemical processes in an aquifer system.</title>
        <authorList>
            <person name="Anantharaman K."/>
            <person name="Brown C.T."/>
            <person name="Hug L.A."/>
            <person name="Sharon I."/>
            <person name="Castelle C.J."/>
            <person name="Probst A.J."/>
            <person name="Thomas B.C."/>
            <person name="Singh A."/>
            <person name="Wilkins M.J."/>
            <person name="Karaoz U."/>
            <person name="Brodie E.L."/>
            <person name="Williams K.H."/>
            <person name="Hubbard S.S."/>
            <person name="Banfield J.F."/>
        </authorList>
    </citation>
    <scope>NUCLEOTIDE SEQUENCE [LARGE SCALE GENOMIC DNA]</scope>
</reference>
<evidence type="ECO:0000259" key="2">
    <source>
        <dbReference type="Pfam" id="PF22725"/>
    </source>
</evidence>
<dbReference type="GO" id="GO:0000166">
    <property type="term" value="F:nucleotide binding"/>
    <property type="evidence" value="ECO:0007669"/>
    <property type="project" value="InterPro"/>
</dbReference>
<dbReference type="Gene3D" id="3.40.50.720">
    <property type="entry name" value="NAD(P)-binding Rossmann-like Domain"/>
    <property type="match status" value="1"/>
</dbReference>
<dbReference type="EMBL" id="MFRA01000005">
    <property type="protein sequence ID" value="OGH92862.1"/>
    <property type="molecule type" value="Genomic_DNA"/>
</dbReference>
<feature type="domain" description="GFO/IDH/MocA-like oxidoreductase" evidence="2">
    <location>
        <begin position="129"/>
        <end position="248"/>
    </location>
</feature>
<dbReference type="STRING" id="1798705.A2563_04315"/>
<gene>
    <name evidence="3" type="ORF">A2563_04315</name>
</gene>
<comment type="caution">
    <text evidence="3">The sequence shown here is derived from an EMBL/GenBank/DDBJ whole genome shotgun (WGS) entry which is preliminary data.</text>
</comment>
<dbReference type="InterPro" id="IPR036291">
    <property type="entry name" value="NAD(P)-bd_dom_sf"/>
</dbReference>
<dbReference type="InterPro" id="IPR000683">
    <property type="entry name" value="Gfo/Idh/MocA-like_OxRdtase_N"/>
</dbReference>
<dbReference type="Pfam" id="PF01408">
    <property type="entry name" value="GFO_IDH_MocA"/>
    <property type="match status" value="1"/>
</dbReference>
<dbReference type="InterPro" id="IPR055170">
    <property type="entry name" value="GFO_IDH_MocA-like_dom"/>
</dbReference>